<dbReference type="GO" id="GO:0005886">
    <property type="term" value="C:plasma membrane"/>
    <property type="evidence" value="ECO:0007669"/>
    <property type="project" value="TreeGrafter"/>
</dbReference>
<proteinExistence type="predicted"/>
<keyword evidence="2" id="KW-0067">ATP-binding</keyword>
<evidence type="ECO:0000256" key="1">
    <source>
        <dbReference type="ARBA" id="ARBA00022741"/>
    </source>
</evidence>
<reference evidence="4" key="1">
    <citation type="submission" date="2025-08" db="UniProtKB">
        <authorList>
            <consortium name="Ensembl"/>
        </authorList>
    </citation>
    <scope>IDENTIFICATION</scope>
</reference>
<evidence type="ECO:0000313" key="4">
    <source>
        <dbReference type="Ensembl" id="ENSPMAP00000001639.1"/>
    </source>
</evidence>
<dbReference type="InterPro" id="IPR001245">
    <property type="entry name" value="Ser-Thr/Tyr_kinase_cat_dom"/>
</dbReference>
<dbReference type="InterPro" id="IPR011009">
    <property type="entry name" value="Kinase-like_dom_sf"/>
</dbReference>
<sequence>MKHPNIIVLAGYSQKDEQCCLIYELAANGSLSDRLQRAGGTAPLGWRRRLAIAVGLARAVLFLHSSQAAPVVHGNVRRSASRSKVLLTEGFEPKLGGFGLASLRPSLGLARDHSVTVTMRTSLLGSQLAYLPDEFLKDGQLSTSLDVYSCGIVLLELLSGIKAYDASRKPRLLIKEQKDLVLDSDPSLPPEQLVDKTAGAWPSSVSSALLALALRCIGTRKSRPHIREVYEELEILHKGHFTD</sequence>
<dbReference type="STRING" id="7757.ENSPMAP00000001639"/>
<reference evidence="4" key="2">
    <citation type="submission" date="2025-09" db="UniProtKB">
        <authorList>
            <consortium name="Ensembl"/>
        </authorList>
    </citation>
    <scope>IDENTIFICATION</scope>
</reference>
<feature type="domain" description="Protein kinase" evidence="3">
    <location>
        <begin position="1"/>
        <end position="236"/>
    </location>
</feature>
<evidence type="ECO:0000256" key="2">
    <source>
        <dbReference type="ARBA" id="ARBA00022840"/>
    </source>
</evidence>
<organism evidence="4">
    <name type="scientific">Petromyzon marinus</name>
    <name type="common">Sea lamprey</name>
    <dbReference type="NCBI Taxonomy" id="7757"/>
    <lineage>
        <taxon>Eukaryota</taxon>
        <taxon>Metazoa</taxon>
        <taxon>Chordata</taxon>
        <taxon>Craniata</taxon>
        <taxon>Vertebrata</taxon>
        <taxon>Cyclostomata</taxon>
        <taxon>Hyperoartia</taxon>
        <taxon>Petromyzontiformes</taxon>
        <taxon>Petromyzontidae</taxon>
        <taxon>Petromyzon</taxon>
    </lineage>
</organism>
<dbReference type="AlphaFoldDB" id="S4R8V8"/>
<dbReference type="PANTHER" id="PTHR27001:SF939">
    <property type="entry name" value="INTERLEUKIN 1 RECEPTOR ASSOCIATED KINASE 1"/>
    <property type="match status" value="1"/>
</dbReference>
<dbReference type="Pfam" id="PF07714">
    <property type="entry name" value="PK_Tyr_Ser-Thr"/>
    <property type="match status" value="1"/>
</dbReference>
<dbReference type="GeneTree" id="ENSGT00940000160502"/>
<dbReference type="PANTHER" id="PTHR27001">
    <property type="entry name" value="OS01G0253100 PROTEIN"/>
    <property type="match status" value="1"/>
</dbReference>
<protein>
    <recommendedName>
        <fullName evidence="3">Protein kinase domain-containing protein</fullName>
    </recommendedName>
</protein>
<name>S4R8V8_PETMA</name>
<accession>S4R8V8</accession>
<dbReference type="PROSITE" id="PS50011">
    <property type="entry name" value="PROTEIN_KINASE_DOM"/>
    <property type="match status" value="1"/>
</dbReference>
<dbReference type="Gene3D" id="1.10.510.10">
    <property type="entry name" value="Transferase(Phosphotransferase) domain 1"/>
    <property type="match status" value="1"/>
</dbReference>
<dbReference type="InterPro" id="IPR000719">
    <property type="entry name" value="Prot_kinase_dom"/>
</dbReference>
<dbReference type="SUPFAM" id="SSF56112">
    <property type="entry name" value="Protein kinase-like (PK-like)"/>
    <property type="match status" value="1"/>
</dbReference>
<dbReference type="GO" id="GO:0005524">
    <property type="term" value="F:ATP binding"/>
    <property type="evidence" value="ECO:0007669"/>
    <property type="project" value="UniProtKB-KW"/>
</dbReference>
<dbReference type="GO" id="GO:0004672">
    <property type="term" value="F:protein kinase activity"/>
    <property type="evidence" value="ECO:0007669"/>
    <property type="project" value="InterPro"/>
</dbReference>
<keyword evidence="1" id="KW-0547">Nucleotide-binding</keyword>
<dbReference type="Gene3D" id="3.30.200.20">
    <property type="entry name" value="Phosphorylase Kinase, domain 1"/>
    <property type="match status" value="1"/>
</dbReference>
<evidence type="ECO:0000259" key="3">
    <source>
        <dbReference type="PROSITE" id="PS50011"/>
    </source>
</evidence>
<dbReference type="Ensembl" id="ENSPMAT00000001647.1">
    <property type="protein sequence ID" value="ENSPMAP00000001639.1"/>
    <property type="gene ID" value="ENSPMAG00000001487.1"/>
</dbReference>